<reference evidence="4" key="1">
    <citation type="submission" date="2022-10" db="EMBL/GenBank/DDBJ databases">
        <title>Comparative genomic analysis of Cohnella hashimotonis sp. nov., isolated from the International Space Station.</title>
        <authorList>
            <person name="Simpson A."/>
            <person name="Venkateswaran K."/>
        </authorList>
    </citation>
    <scope>NUCLEOTIDE SEQUENCE</scope>
    <source>
        <strain evidence="4">DSM 28161</strain>
    </source>
</reference>
<dbReference type="EMBL" id="JAPDIA010000009">
    <property type="protein sequence ID" value="MDG0813843.1"/>
    <property type="molecule type" value="Genomic_DNA"/>
</dbReference>
<evidence type="ECO:0000256" key="1">
    <source>
        <dbReference type="ARBA" id="ARBA00022737"/>
    </source>
</evidence>
<comment type="caution">
    <text evidence="4">The sequence shown here is derived from an EMBL/GenBank/DDBJ whole genome shotgun (WGS) entry which is preliminary data.</text>
</comment>
<proteinExistence type="predicted"/>
<dbReference type="AlphaFoldDB" id="A0A9X4KZR4"/>
<keyword evidence="5" id="KW-1185">Reference proteome</keyword>
<feature type="region of interest" description="Disordered" evidence="3">
    <location>
        <begin position="35"/>
        <end position="55"/>
    </location>
</feature>
<dbReference type="Pfam" id="PF01436">
    <property type="entry name" value="NHL"/>
    <property type="match status" value="1"/>
</dbReference>
<organism evidence="4 5">
    <name type="scientific">Cohnella rhizosphaerae</name>
    <dbReference type="NCBI Taxonomy" id="1457232"/>
    <lineage>
        <taxon>Bacteria</taxon>
        <taxon>Bacillati</taxon>
        <taxon>Bacillota</taxon>
        <taxon>Bacilli</taxon>
        <taxon>Bacillales</taxon>
        <taxon>Paenibacillaceae</taxon>
        <taxon>Cohnella</taxon>
    </lineage>
</organism>
<name>A0A9X4KZR4_9BACL</name>
<evidence type="ECO:0008006" key="6">
    <source>
        <dbReference type="Google" id="ProtNLM"/>
    </source>
</evidence>
<dbReference type="Proteomes" id="UP001153404">
    <property type="component" value="Unassembled WGS sequence"/>
</dbReference>
<evidence type="ECO:0000313" key="5">
    <source>
        <dbReference type="Proteomes" id="UP001153404"/>
    </source>
</evidence>
<dbReference type="Gene3D" id="2.40.10.500">
    <property type="match status" value="1"/>
</dbReference>
<sequence>MGEFDEPYSVAVDDSGNVYVADSNNERIQKLTAATGGMERVEEERRRLGQRPGRV</sequence>
<evidence type="ECO:0000256" key="2">
    <source>
        <dbReference type="PROSITE-ProRule" id="PRU00504"/>
    </source>
</evidence>
<dbReference type="RefSeq" id="WP_277538293.1">
    <property type="nucleotide sequence ID" value="NZ_JAPDIA010000009.1"/>
</dbReference>
<protein>
    <recommendedName>
        <fullName evidence="6">NHL repeat containing protein</fullName>
    </recommendedName>
</protein>
<accession>A0A9X4KZR4</accession>
<dbReference type="PROSITE" id="PS51125">
    <property type="entry name" value="NHL"/>
    <property type="match status" value="1"/>
</dbReference>
<dbReference type="SUPFAM" id="SSF101898">
    <property type="entry name" value="NHL repeat"/>
    <property type="match status" value="1"/>
</dbReference>
<evidence type="ECO:0000313" key="4">
    <source>
        <dbReference type="EMBL" id="MDG0813843.1"/>
    </source>
</evidence>
<dbReference type="InterPro" id="IPR001258">
    <property type="entry name" value="NHL_repeat"/>
</dbReference>
<gene>
    <name evidence="4" type="ORF">OMP40_34605</name>
</gene>
<feature type="repeat" description="NHL" evidence="2">
    <location>
        <begin position="1"/>
        <end position="34"/>
    </location>
</feature>
<evidence type="ECO:0000256" key="3">
    <source>
        <dbReference type="SAM" id="MobiDB-lite"/>
    </source>
</evidence>
<keyword evidence="1" id="KW-0677">Repeat</keyword>